<dbReference type="AlphaFoldDB" id="A0A1C3P089"/>
<dbReference type="SUPFAM" id="SSF54909">
    <property type="entry name" value="Dimeric alpha+beta barrel"/>
    <property type="match status" value="1"/>
</dbReference>
<dbReference type="PROSITE" id="PS51725">
    <property type="entry name" value="ABM"/>
    <property type="match status" value="1"/>
</dbReference>
<evidence type="ECO:0000259" key="1">
    <source>
        <dbReference type="PROSITE" id="PS51725"/>
    </source>
</evidence>
<dbReference type="Proteomes" id="UP000199013">
    <property type="component" value="Unassembled WGS sequence"/>
</dbReference>
<dbReference type="InterPro" id="IPR011008">
    <property type="entry name" value="Dimeric_a/b-barrel"/>
</dbReference>
<feature type="domain" description="ABM" evidence="1">
    <location>
        <begin position="3"/>
        <end position="91"/>
    </location>
</feature>
<evidence type="ECO:0000313" key="3">
    <source>
        <dbReference type="Proteomes" id="UP000199013"/>
    </source>
</evidence>
<keyword evidence="2" id="KW-0503">Monooxygenase</keyword>
<keyword evidence="2" id="KW-0560">Oxidoreductase</keyword>
<evidence type="ECO:0000313" key="2">
    <source>
        <dbReference type="EMBL" id="SBW23168.1"/>
    </source>
</evidence>
<protein>
    <submittedName>
        <fullName evidence="2">Antibiotic biosynthesis monooxygenase</fullName>
    </submittedName>
</protein>
<accession>A0A1C3P089</accession>
<dbReference type="InterPro" id="IPR007138">
    <property type="entry name" value="ABM_dom"/>
</dbReference>
<keyword evidence="3" id="KW-1185">Reference proteome</keyword>
<organism evidence="2 3">
    <name type="scientific">Candidatus Protofrankia californiensis</name>
    <dbReference type="NCBI Taxonomy" id="1839754"/>
    <lineage>
        <taxon>Bacteria</taxon>
        <taxon>Bacillati</taxon>
        <taxon>Actinomycetota</taxon>
        <taxon>Actinomycetes</taxon>
        <taxon>Frankiales</taxon>
        <taxon>Frankiaceae</taxon>
        <taxon>Protofrankia</taxon>
    </lineage>
</organism>
<name>A0A1C3P089_9ACTN</name>
<proteinExistence type="predicted"/>
<gene>
    <name evidence="2" type="ORF">FDG2_3671</name>
</gene>
<reference evidence="3" key="1">
    <citation type="submission" date="2016-02" db="EMBL/GenBank/DDBJ databases">
        <authorList>
            <person name="Wibberg D."/>
        </authorList>
    </citation>
    <scope>NUCLEOTIDE SEQUENCE [LARGE SCALE GENOMIC DNA]</scope>
</reference>
<dbReference type="Gene3D" id="3.30.70.100">
    <property type="match status" value="1"/>
</dbReference>
<dbReference type="Pfam" id="PF03992">
    <property type="entry name" value="ABM"/>
    <property type="match status" value="1"/>
</dbReference>
<dbReference type="EMBL" id="FLUV01001542">
    <property type="protein sequence ID" value="SBW23168.1"/>
    <property type="molecule type" value="Genomic_DNA"/>
</dbReference>
<dbReference type="GO" id="GO:0004497">
    <property type="term" value="F:monooxygenase activity"/>
    <property type="evidence" value="ECO:0007669"/>
    <property type="project" value="UniProtKB-KW"/>
</dbReference>
<sequence>MTIRVMLYTEAPEGGEKEFEEAYRQVATQMRGVDGHIADELLREPGSSRYLLLAEWEDERRFAAWVGDPAHTIRTGPLVPYLERSFQRAVYEVAVRPTDQQG</sequence>